<evidence type="ECO:0000259" key="5">
    <source>
        <dbReference type="PROSITE" id="PS51352"/>
    </source>
</evidence>
<evidence type="ECO:0000256" key="2">
    <source>
        <dbReference type="ARBA" id="ARBA00023008"/>
    </source>
</evidence>
<name>A0ABQ3K3F0_9DEIO</name>
<keyword evidence="4" id="KW-1133">Transmembrane helix</keyword>
<dbReference type="InterPro" id="IPR013766">
    <property type="entry name" value="Thioredoxin_domain"/>
</dbReference>
<dbReference type="PANTHER" id="PTHR12151">
    <property type="entry name" value="ELECTRON TRANSPORT PROTIN SCO1/SENC FAMILY MEMBER"/>
    <property type="match status" value="1"/>
</dbReference>
<dbReference type="EMBL" id="BNAL01000013">
    <property type="protein sequence ID" value="GHG02199.1"/>
    <property type="molecule type" value="Genomic_DNA"/>
</dbReference>
<reference evidence="7" key="1">
    <citation type="journal article" date="2019" name="Int. J. Syst. Evol. Microbiol.">
        <title>The Global Catalogue of Microorganisms (GCM) 10K type strain sequencing project: providing services to taxonomists for standard genome sequencing and annotation.</title>
        <authorList>
            <consortium name="The Broad Institute Genomics Platform"/>
            <consortium name="The Broad Institute Genome Sequencing Center for Infectious Disease"/>
            <person name="Wu L."/>
            <person name="Ma J."/>
        </authorList>
    </citation>
    <scope>NUCLEOTIDE SEQUENCE [LARGE SCALE GENOMIC DNA]</scope>
    <source>
        <strain evidence="7">CGMCC 1.18439</strain>
    </source>
</reference>
<protein>
    <recommendedName>
        <fullName evidence="5">Thioredoxin domain-containing protein</fullName>
    </recommendedName>
</protein>
<dbReference type="SUPFAM" id="SSF52833">
    <property type="entry name" value="Thioredoxin-like"/>
    <property type="match status" value="1"/>
</dbReference>
<keyword evidence="4" id="KW-0472">Membrane</keyword>
<dbReference type="InterPro" id="IPR003782">
    <property type="entry name" value="SCO1/SenC"/>
</dbReference>
<keyword evidence="7" id="KW-1185">Reference proteome</keyword>
<dbReference type="PROSITE" id="PS51352">
    <property type="entry name" value="THIOREDOXIN_2"/>
    <property type="match status" value="1"/>
</dbReference>
<keyword evidence="4" id="KW-0812">Transmembrane</keyword>
<proteinExistence type="inferred from homology"/>
<feature type="region of interest" description="Disordered" evidence="3">
    <location>
        <begin position="1"/>
        <end position="23"/>
    </location>
</feature>
<accession>A0ABQ3K3F0</accession>
<evidence type="ECO:0000313" key="6">
    <source>
        <dbReference type="EMBL" id="GHG02199.1"/>
    </source>
</evidence>
<feature type="domain" description="Thioredoxin" evidence="5">
    <location>
        <begin position="66"/>
        <end position="229"/>
    </location>
</feature>
<comment type="similarity">
    <text evidence="1">Belongs to the SCO1/2 family.</text>
</comment>
<dbReference type="Pfam" id="PF02630">
    <property type="entry name" value="SCO1-SenC"/>
    <property type="match status" value="1"/>
</dbReference>
<feature type="compositionally biased region" description="Pro residues" evidence="3">
    <location>
        <begin position="1"/>
        <end position="16"/>
    </location>
</feature>
<dbReference type="CDD" id="cd02968">
    <property type="entry name" value="SCO"/>
    <property type="match status" value="1"/>
</dbReference>
<sequence>MTPTPPANMPPPPAEPPSAENVAQAAAARPWQHSALLALAAVALVLGVAWAVARSQSPYPFYGSVVNRAEPALAFSGTDGYGQPWTLQPQGRQTLLFFGFTHCPDICPLTLKYLGEMRDRMTPEERAQVQVVFVSVDPDRDSPERIREYVEYFGEGTGVHIPEPKLAQVAQAYGVAYGRVPVEGPLKYQINHTTATYLIDASGYTRVMWDYTQLPNVDRILRDVRYVMNHPREPQAGGAPRPALFAAAQVGALAVVTP</sequence>
<gene>
    <name evidence="6" type="ORF">GCM10017783_13090</name>
</gene>
<evidence type="ECO:0000256" key="1">
    <source>
        <dbReference type="ARBA" id="ARBA00010996"/>
    </source>
</evidence>
<dbReference type="InterPro" id="IPR036249">
    <property type="entry name" value="Thioredoxin-like_sf"/>
</dbReference>
<comment type="caution">
    <text evidence="6">The sequence shown here is derived from an EMBL/GenBank/DDBJ whole genome shotgun (WGS) entry which is preliminary data.</text>
</comment>
<dbReference type="PANTHER" id="PTHR12151:SF25">
    <property type="entry name" value="LINALOOL DEHYDRATASE_ISOMERASE DOMAIN-CONTAINING PROTEIN"/>
    <property type="match status" value="1"/>
</dbReference>
<keyword evidence="2" id="KW-0186">Copper</keyword>
<dbReference type="RefSeq" id="WP_229838957.1">
    <property type="nucleotide sequence ID" value="NZ_BNAL01000013.1"/>
</dbReference>
<evidence type="ECO:0000313" key="7">
    <source>
        <dbReference type="Proteomes" id="UP000632154"/>
    </source>
</evidence>
<dbReference type="Proteomes" id="UP000632154">
    <property type="component" value="Unassembled WGS sequence"/>
</dbReference>
<dbReference type="Gene3D" id="3.40.30.10">
    <property type="entry name" value="Glutaredoxin"/>
    <property type="match status" value="1"/>
</dbReference>
<feature type="transmembrane region" description="Helical" evidence="4">
    <location>
        <begin position="35"/>
        <end position="53"/>
    </location>
</feature>
<evidence type="ECO:0000256" key="4">
    <source>
        <dbReference type="SAM" id="Phobius"/>
    </source>
</evidence>
<evidence type="ECO:0000256" key="3">
    <source>
        <dbReference type="SAM" id="MobiDB-lite"/>
    </source>
</evidence>
<organism evidence="6 7">
    <name type="scientific">Deinococcus piscis</name>
    <dbReference type="NCBI Taxonomy" id="394230"/>
    <lineage>
        <taxon>Bacteria</taxon>
        <taxon>Thermotogati</taxon>
        <taxon>Deinococcota</taxon>
        <taxon>Deinococci</taxon>
        <taxon>Deinococcales</taxon>
        <taxon>Deinococcaceae</taxon>
        <taxon>Deinococcus</taxon>
    </lineage>
</organism>